<keyword evidence="6 9" id="KW-0133">Cell shape</keyword>
<evidence type="ECO:0000256" key="5">
    <source>
        <dbReference type="ARBA" id="ARBA00022801"/>
    </source>
</evidence>
<keyword evidence="5" id="KW-0378">Hydrolase</keyword>
<dbReference type="GO" id="GO:0016757">
    <property type="term" value="F:glycosyltransferase activity"/>
    <property type="evidence" value="ECO:0007669"/>
    <property type="project" value="UniProtKB-KW"/>
</dbReference>
<sequence length="194" mass="21474">MTRLTAPRRLLKPLLTAATLLALAAPAHAISLLDRGPIADFLTVFRQQGVPRQTIGWNSPYKPGTVVISTSQRRLYYILPNQEAVQYGVGVGREGFSWSGTKTVTMKKEWPSWRPPEQMIKRRPDLPRYMAGGNDNPLGARALYLGSSLYRIHGSNEPETIGAAVSSGCIRMTNRDVIDLYDRVKVGTKVVVLP</sequence>
<evidence type="ECO:0000256" key="10">
    <source>
        <dbReference type="SAM" id="SignalP"/>
    </source>
</evidence>
<dbReference type="InterPro" id="IPR050979">
    <property type="entry name" value="LD-transpeptidase"/>
</dbReference>
<keyword evidence="7 9" id="KW-0573">Peptidoglycan synthesis</keyword>
<dbReference type="GO" id="GO:0005576">
    <property type="term" value="C:extracellular region"/>
    <property type="evidence" value="ECO:0007669"/>
    <property type="project" value="TreeGrafter"/>
</dbReference>
<accession>A0A0J6S984</accession>
<evidence type="ECO:0000256" key="9">
    <source>
        <dbReference type="PROSITE-ProRule" id="PRU01373"/>
    </source>
</evidence>
<feature type="domain" description="L,D-TPase catalytic" evidence="11">
    <location>
        <begin position="64"/>
        <end position="193"/>
    </location>
</feature>
<organism evidence="12 13">
    <name type="scientific">Methylobacterium aquaticum</name>
    <dbReference type="NCBI Taxonomy" id="270351"/>
    <lineage>
        <taxon>Bacteria</taxon>
        <taxon>Pseudomonadati</taxon>
        <taxon>Pseudomonadota</taxon>
        <taxon>Alphaproteobacteria</taxon>
        <taxon>Hyphomicrobiales</taxon>
        <taxon>Methylobacteriaceae</taxon>
        <taxon>Methylobacterium</taxon>
    </lineage>
</organism>
<keyword evidence="3" id="KW-0328">Glycosyltransferase</keyword>
<keyword evidence="10" id="KW-0732">Signal</keyword>
<name>A0A0J6S984_9HYPH</name>
<feature type="active site" description="Proton donor/acceptor" evidence="9">
    <location>
        <position position="153"/>
    </location>
</feature>
<dbReference type="PANTHER" id="PTHR30582">
    <property type="entry name" value="L,D-TRANSPEPTIDASE"/>
    <property type="match status" value="1"/>
</dbReference>
<dbReference type="InterPro" id="IPR005490">
    <property type="entry name" value="LD_TPept_cat_dom"/>
</dbReference>
<dbReference type="UniPathway" id="UPA00219"/>
<dbReference type="GO" id="GO:0071972">
    <property type="term" value="F:peptidoglycan L,D-transpeptidase activity"/>
    <property type="evidence" value="ECO:0007669"/>
    <property type="project" value="TreeGrafter"/>
</dbReference>
<keyword evidence="8 9" id="KW-0961">Cell wall biogenesis/degradation</keyword>
<feature type="signal peptide" evidence="10">
    <location>
        <begin position="1"/>
        <end position="29"/>
    </location>
</feature>
<dbReference type="SUPFAM" id="SSF141523">
    <property type="entry name" value="L,D-transpeptidase catalytic domain-like"/>
    <property type="match status" value="1"/>
</dbReference>
<dbReference type="RefSeq" id="WP_048466167.1">
    <property type="nucleotide sequence ID" value="NZ_JBNTQU010000016.1"/>
</dbReference>
<protein>
    <submittedName>
        <fullName evidence="12">ErfK/YbiS/YcfS/YnhG family protein</fullName>
    </submittedName>
</protein>
<evidence type="ECO:0000256" key="6">
    <source>
        <dbReference type="ARBA" id="ARBA00022960"/>
    </source>
</evidence>
<evidence type="ECO:0000256" key="8">
    <source>
        <dbReference type="ARBA" id="ARBA00023316"/>
    </source>
</evidence>
<dbReference type="PANTHER" id="PTHR30582:SF24">
    <property type="entry name" value="L,D-TRANSPEPTIDASE ERFK_SRFK-RELATED"/>
    <property type="match status" value="1"/>
</dbReference>
<evidence type="ECO:0000256" key="1">
    <source>
        <dbReference type="ARBA" id="ARBA00004752"/>
    </source>
</evidence>
<comment type="similarity">
    <text evidence="2">Belongs to the YkuD family.</text>
</comment>
<comment type="caution">
    <text evidence="12">The sequence shown here is derived from an EMBL/GenBank/DDBJ whole genome shotgun (WGS) entry which is preliminary data.</text>
</comment>
<dbReference type="PATRIC" id="fig|270351.6.peg.2554"/>
<gene>
    <name evidence="12" type="ORF">VP06_23295</name>
</gene>
<dbReference type="PROSITE" id="PS52029">
    <property type="entry name" value="LD_TPASE"/>
    <property type="match status" value="1"/>
</dbReference>
<keyword evidence="4" id="KW-0808">Transferase</keyword>
<dbReference type="InterPro" id="IPR038063">
    <property type="entry name" value="Transpep_catalytic_dom"/>
</dbReference>
<feature type="active site" description="Nucleophile" evidence="9">
    <location>
        <position position="169"/>
    </location>
</feature>
<dbReference type="Gene3D" id="2.40.440.10">
    <property type="entry name" value="L,D-transpeptidase catalytic domain-like"/>
    <property type="match status" value="1"/>
</dbReference>
<evidence type="ECO:0000259" key="11">
    <source>
        <dbReference type="PROSITE" id="PS52029"/>
    </source>
</evidence>
<dbReference type="FunFam" id="2.40.440.10:FF:000002">
    <property type="entry name" value="L,D-transpeptidase ErfK/SrfK"/>
    <property type="match status" value="1"/>
</dbReference>
<evidence type="ECO:0000256" key="4">
    <source>
        <dbReference type="ARBA" id="ARBA00022679"/>
    </source>
</evidence>
<evidence type="ECO:0000256" key="2">
    <source>
        <dbReference type="ARBA" id="ARBA00005992"/>
    </source>
</evidence>
<dbReference type="AlphaFoldDB" id="A0A0J6S984"/>
<dbReference type="GO" id="GO:0071555">
    <property type="term" value="P:cell wall organization"/>
    <property type="evidence" value="ECO:0007669"/>
    <property type="project" value="UniProtKB-UniRule"/>
</dbReference>
<dbReference type="GO" id="GO:0018104">
    <property type="term" value="P:peptidoglycan-protein cross-linking"/>
    <property type="evidence" value="ECO:0007669"/>
    <property type="project" value="TreeGrafter"/>
</dbReference>
<reference evidence="12 13" key="1">
    <citation type="submission" date="2015-03" db="EMBL/GenBank/DDBJ databases">
        <title>Genome sequencing of Methylobacterium aquaticum DSM16371 type strain.</title>
        <authorList>
            <person name="Chaudhry V."/>
            <person name="Patil P.B."/>
        </authorList>
    </citation>
    <scope>NUCLEOTIDE SEQUENCE [LARGE SCALE GENOMIC DNA]</scope>
    <source>
        <strain evidence="12 13">DSM 16371</strain>
    </source>
</reference>
<feature type="chain" id="PRO_5005281506" evidence="10">
    <location>
        <begin position="30"/>
        <end position="194"/>
    </location>
</feature>
<dbReference type="EMBL" id="LABX01000190">
    <property type="protein sequence ID" value="KMO29938.1"/>
    <property type="molecule type" value="Genomic_DNA"/>
</dbReference>
<dbReference type="OrthoDB" id="9813664at2"/>
<evidence type="ECO:0000256" key="7">
    <source>
        <dbReference type="ARBA" id="ARBA00022984"/>
    </source>
</evidence>
<dbReference type="Proteomes" id="UP000035929">
    <property type="component" value="Unassembled WGS sequence"/>
</dbReference>
<dbReference type="Pfam" id="PF03734">
    <property type="entry name" value="YkuD"/>
    <property type="match status" value="1"/>
</dbReference>
<dbReference type="CDD" id="cd16913">
    <property type="entry name" value="YkuD_like"/>
    <property type="match status" value="1"/>
</dbReference>
<evidence type="ECO:0000256" key="3">
    <source>
        <dbReference type="ARBA" id="ARBA00022676"/>
    </source>
</evidence>
<dbReference type="GO" id="GO:0008360">
    <property type="term" value="P:regulation of cell shape"/>
    <property type="evidence" value="ECO:0007669"/>
    <property type="project" value="UniProtKB-UniRule"/>
</dbReference>
<comment type="pathway">
    <text evidence="1 9">Cell wall biogenesis; peptidoglycan biosynthesis.</text>
</comment>
<evidence type="ECO:0000313" key="12">
    <source>
        <dbReference type="EMBL" id="KMO29938.1"/>
    </source>
</evidence>
<evidence type="ECO:0000313" key="13">
    <source>
        <dbReference type="Proteomes" id="UP000035929"/>
    </source>
</evidence>
<proteinExistence type="inferred from homology"/>